<keyword evidence="3" id="KW-1185">Reference proteome</keyword>
<gene>
    <name evidence="2" type="ORF">CANTEDRAFT_114872</name>
</gene>
<evidence type="ECO:0000313" key="3">
    <source>
        <dbReference type="Proteomes" id="UP000000707"/>
    </source>
</evidence>
<dbReference type="AlphaFoldDB" id="G3BAB5"/>
<evidence type="ECO:0000256" key="1">
    <source>
        <dbReference type="SAM" id="MobiDB-lite"/>
    </source>
</evidence>
<feature type="compositionally biased region" description="Basic and acidic residues" evidence="1">
    <location>
        <begin position="71"/>
        <end position="81"/>
    </location>
</feature>
<proteinExistence type="predicted"/>
<dbReference type="EMBL" id="GL996527">
    <property type="protein sequence ID" value="EGV61398.1"/>
    <property type="molecule type" value="Genomic_DNA"/>
</dbReference>
<name>G3BAB5_CANTC</name>
<dbReference type="EMBL" id="GL996527">
    <property type="protein sequence ID" value="EGV61399.1"/>
    <property type="molecule type" value="Genomic_DNA"/>
</dbReference>
<feature type="compositionally biased region" description="Basic and acidic residues" evidence="1">
    <location>
        <begin position="91"/>
        <end position="114"/>
    </location>
</feature>
<organism evidence="3">
    <name type="scientific">Candida tenuis (strain ATCC 10573 / BCRC 21748 / CBS 615 / JCM 9827 / NBRC 10315 / NRRL Y-1498 / VKM Y-70)</name>
    <name type="common">Yeast</name>
    <name type="synonym">Yamadazyma tenuis</name>
    <dbReference type="NCBI Taxonomy" id="590646"/>
    <lineage>
        <taxon>Eukaryota</taxon>
        <taxon>Fungi</taxon>
        <taxon>Dikarya</taxon>
        <taxon>Ascomycota</taxon>
        <taxon>Saccharomycotina</taxon>
        <taxon>Pichiomycetes</taxon>
        <taxon>Debaryomycetaceae</taxon>
        <taxon>Yamadazyma</taxon>
    </lineage>
</organism>
<feature type="region of interest" description="Disordered" evidence="1">
    <location>
        <begin position="60"/>
        <end position="145"/>
    </location>
</feature>
<evidence type="ECO:0000313" key="2">
    <source>
        <dbReference type="EMBL" id="EGV61399.1"/>
    </source>
</evidence>
<dbReference type="eggNOG" id="ENOG502SBSZ">
    <property type="taxonomic scope" value="Eukaryota"/>
</dbReference>
<accession>G3BAB5</accession>
<dbReference type="STRING" id="590646.G3BAB5"/>
<sequence>MIIQHLQVNFETSPPFSVLRMAEVLYDPKHEGYDLGSVENVSKYLHALARIVFVSSSVDDFPAPTFADGAPDDHGDPKDDTIPLIRIPWANDHKREIEGHESDESPKRTKKSPEGDDMDMSSQSIDGDDSYETMDISAGDEQPEK</sequence>
<protein>
    <submittedName>
        <fullName evidence="2">Uncharacterized protein</fullName>
    </submittedName>
</protein>
<reference evidence="2 3" key="1">
    <citation type="journal article" date="2011" name="Proc. Natl. Acad. Sci. U.S.A.">
        <title>Comparative genomics of xylose-fermenting fungi for enhanced biofuel production.</title>
        <authorList>
            <person name="Wohlbach D.J."/>
            <person name="Kuo A."/>
            <person name="Sato T.K."/>
            <person name="Potts K.M."/>
            <person name="Salamov A.A."/>
            <person name="LaButti K.M."/>
            <person name="Sun H."/>
            <person name="Clum A."/>
            <person name="Pangilinan J.L."/>
            <person name="Lindquist E.A."/>
            <person name="Lucas S."/>
            <person name="Lapidus A."/>
            <person name="Jin M."/>
            <person name="Gunawan C."/>
            <person name="Balan V."/>
            <person name="Dale B.E."/>
            <person name="Jeffries T.W."/>
            <person name="Zinkel R."/>
            <person name="Barry K.W."/>
            <person name="Grigoriev I.V."/>
            <person name="Gasch A.P."/>
        </authorList>
    </citation>
    <scope>NUCLEOTIDE SEQUENCE [LARGE SCALE GENOMIC DNA]</scope>
    <source>
        <strain evidence="2">ATCC 10573</strain>
        <strain evidence="3">ATCC 10573 / BCRC 21748 / CBS 615 / JCM 9827 / NBRC 10315 / NRRL Y-1498 / VKM Y-70</strain>
    </source>
</reference>
<dbReference type="HOGENOM" id="CLU_1786595_0_0_1"/>
<dbReference type="Proteomes" id="UP000000707">
    <property type="component" value="Unassembled WGS sequence"/>
</dbReference>